<evidence type="ECO:0000313" key="5">
    <source>
        <dbReference type="Proteomes" id="UP000248314"/>
    </source>
</evidence>
<dbReference type="AlphaFoldDB" id="A0A318HNW2"/>
<protein>
    <submittedName>
        <fullName evidence="4">UvrD-like helicase family protein</fullName>
    </submittedName>
</protein>
<keyword evidence="5" id="KW-1185">Reference proteome</keyword>
<evidence type="ECO:0000259" key="3">
    <source>
        <dbReference type="SMART" id="SM00382"/>
    </source>
</evidence>
<dbReference type="InterPro" id="IPR003593">
    <property type="entry name" value="AAA+_ATPase"/>
</dbReference>
<dbReference type="InterPro" id="IPR027785">
    <property type="entry name" value="UvrD-like_helicase_C"/>
</dbReference>
<dbReference type="InterPro" id="IPR027417">
    <property type="entry name" value="P-loop_NTPase"/>
</dbReference>
<keyword evidence="4" id="KW-0347">Helicase</keyword>
<dbReference type="GO" id="GO:0005524">
    <property type="term" value="F:ATP binding"/>
    <property type="evidence" value="ECO:0007669"/>
    <property type="project" value="UniProtKB-KW"/>
</dbReference>
<dbReference type="Pfam" id="PF13538">
    <property type="entry name" value="UvrD_C_2"/>
    <property type="match status" value="1"/>
</dbReference>
<dbReference type="CDD" id="cd18809">
    <property type="entry name" value="SF1_C_RecD"/>
    <property type="match status" value="1"/>
</dbReference>
<keyword evidence="1" id="KW-0547">Nucleotide-binding</keyword>
<dbReference type="GO" id="GO:0003678">
    <property type="term" value="F:DNA helicase activity"/>
    <property type="evidence" value="ECO:0007669"/>
    <property type="project" value="UniProtKB-ARBA"/>
</dbReference>
<dbReference type="OrthoDB" id="9803432at2"/>
<dbReference type="SMART" id="SM00382">
    <property type="entry name" value="AAA"/>
    <property type="match status" value="1"/>
</dbReference>
<sequence>MSDNNPKISLTSTQQHVLNQMLHFIHSPQQVFILTGYAGTGKTTMMNAFVAELEKRDIHYLLMASTGRAAKILSNRTNCKATTVHSNIYTFNDFNRDISKMAEQIESQQVMEEDGQLLLQFEPVSVEPINLQRIYIIDEASMIADEEERNPTQAIFGSGRVLHDLLHYDPAGKFLFVGDECQLPPIGQRFSPALSPQYFYNTFNIQPIHCQLTQIMRQQSDNDIIVAANKLRLLFQSPPRVKWGKFPLRNRKNVHLYSSQLQLLNAYICNIQTYGYNAATLICSTNNLCLSLTNLIRPALGFNNSRLMIGELLLITQNNGLSNLMNGDLVKVRQLGNRIQRAALTFLEVEVEELFSKRVVKQLLIEDILYSPAPNLKQNDQQALFIDYFYRMKALGIHYRSNEFKKRMINDPYLNAIRAVFGYALTCHKAQGGEWSDVYLDIPRRISHETKSSDYQWLYTATTRATNQLHIVDDFFIT</sequence>
<reference evidence="4 5" key="1">
    <citation type="submission" date="2018-05" db="EMBL/GenBank/DDBJ databases">
        <title>Genomic Encyclopedia of Type Strains, Phase I: the one thousand microbial genomes (KMG-I) project.</title>
        <authorList>
            <person name="Kyrpides N."/>
        </authorList>
    </citation>
    <scope>NUCLEOTIDE SEQUENCE [LARGE SCALE GENOMIC DNA]</scope>
    <source>
        <strain evidence="4 5">DSM 15611</strain>
    </source>
</reference>
<proteinExistence type="predicted"/>
<dbReference type="Gene3D" id="3.40.50.300">
    <property type="entry name" value="P-loop containing nucleotide triphosphate hydrolases"/>
    <property type="match status" value="2"/>
</dbReference>
<name>A0A318HNW2_9BACT</name>
<gene>
    <name evidence="4" type="ORF">EJ73_02882</name>
</gene>
<keyword evidence="4" id="KW-0378">Hydrolase</keyword>
<dbReference type="PANTHER" id="PTHR43788">
    <property type="entry name" value="DNA2/NAM7 HELICASE FAMILY MEMBER"/>
    <property type="match status" value="1"/>
</dbReference>
<dbReference type="Pfam" id="PF13604">
    <property type="entry name" value="AAA_30"/>
    <property type="match status" value="1"/>
</dbReference>
<evidence type="ECO:0000313" key="4">
    <source>
        <dbReference type="EMBL" id="PXX14718.1"/>
    </source>
</evidence>
<organism evidence="4 5">
    <name type="scientific">Hoylesella shahii DSM 15611 = JCM 12083</name>
    <dbReference type="NCBI Taxonomy" id="1122991"/>
    <lineage>
        <taxon>Bacteria</taxon>
        <taxon>Pseudomonadati</taxon>
        <taxon>Bacteroidota</taxon>
        <taxon>Bacteroidia</taxon>
        <taxon>Bacteroidales</taxon>
        <taxon>Prevotellaceae</taxon>
        <taxon>Hoylesella</taxon>
    </lineage>
</organism>
<comment type="caution">
    <text evidence="4">The sequence shown here is derived from an EMBL/GenBank/DDBJ whole genome shotgun (WGS) entry which is preliminary data.</text>
</comment>
<dbReference type="InterPro" id="IPR050534">
    <property type="entry name" value="Coronavir_polyprotein_1ab"/>
</dbReference>
<dbReference type="Proteomes" id="UP000248314">
    <property type="component" value="Unassembled WGS sequence"/>
</dbReference>
<feature type="domain" description="AAA+ ATPase" evidence="3">
    <location>
        <begin position="28"/>
        <end position="316"/>
    </location>
</feature>
<keyword evidence="2" id="KW-0067">ATP-binding</keyword>
<dbReference type="EMBL" id="QJJX01000083">
    <property type="protein sequence ID" value="PXX14718.1"/>
    <property type="molecule type" value="Genomic_DNA"/>
</dbReference>
<dbReference type="SUPFAM" id="SSF52540">
    <property type="entry name" value="P-loop containing nucleoside triphosphate hydrolases"/>
    <property type="match status" value="1"/>
</dbReference>
<evidence type="ECO:0000256" key="2">
    <source>
        <dbReference type="ARBA" id="ARBA00022840"/>
    </source>
</evidence>
<accession>A0A318HNW2</accession>
<dbReference type="RefSeq" id="WP_025817893.1">
    <property type="nucleotide sequence ID" value="NZ_BAIZ01000107.1"/>
</dbReference>
<evidence type="ECO:0000256" key="1">
    <source>
        <dbReference type="ARBA" id="ARBA00022741"/>
    </source>
</evidence>
<dbReference type="PANTHER" id="PTHR43788:SF6">
    <property type="entry name" value="DNA HELICASE B"/>
    <property type="match status" value="1"/>
</dbReference>